<evidence type="ECO:0000256" key="2">
    <source>
        <dbReference type="SAM" id="SignalP"/>
    </source>
</evidence>
<name>A0A0D7EAY6_RHOPL</name>
<sequence>MGARFVFLGKVSICLISASGHAQAQSANDADEALPAIVVTAPATEAQPARNRTARRAARPTRRVYVYPTGPTPTPGAGIDVDKVASSINAVGAAQIQRTGSLNIADALQQRVPGVVLSDVTGNPFQPDVQFRGFVASPVAGTPQGLAVYQNGVRVNEAFGDTVNWDLIPTAAIRSVTVVTNNPAFGLNALGGAVNVQMKDGFNYQGAELDVMGGSYGRVQGSAQWGKQVDQFAIYGALEGLHDGG</sequence>
<comment type="subcellular location">
    <subcellularLocation>
        <location evidence="1">Cell outer membrane</location>
        <topology evidence="1">Multi-pass membrane protein</topology>
    </subcellularLocation>
</comment>
<keyword evidence="1" id="KW-0998">Cell outer membrane</keyword>
<keyword evidence="1" id="KW-1134">Transmembrane beta strand</keyword>
<dbReference type="PANTHER" id="PTHR30069:SF39">
    <property type="entry name" value="BLL6183 PROTEIN"/>
    <property type="match status" value="1"/>
</dbReference>
<keyword evidence="1" id="KW-0813">Transport</keyword>
<feature type="signal peptide" evidence="2">
    <location>
        <begin position="1"/>
        <end position="24"/>
    </location>
</feature>
<organism evidence="4 5">
    <name type="scientific">Rhodopseudomonas palustris</name>
    <dbReference type="NCBI Taxonomy" id="1076"/>
    <lineage>
        <taxon>Bacteria</taxon>
        <taxon>Pseudomonadati</taxon>
        <taxon>Pseudomonadota</taxon>
        <taxon>Alphaproteobacteria</taxon>
        <taxon>Hyphomicrobiales</taxon>
        <taxon>Nitrobacteraceae</taxon>
        <taxon>Rhodopseudomonas</taxon>
    </lineage>
</organism>
<dbReference type="OrthoDB" id="9760333at2"/>
<proteinExistence type="inferred from homology"/>
<dbReference type="GO" id="GO:0009279">
    <property type="term" value="C:cell outer membrane"/>
    <property type="evidence" value="ECO:0007669"/>
    <property type="project" value="UniProtKB-SubCell"/>
</dbReference>
<dbReference type="InterPro" id="IPR039426">
    <property type="entry name" value="TonB-dep_rcpt-like"/>
</dbReference>
<feature type="domain" description="TonB-dependent receptor plug" evidence="3">
    <location>
        <begin position="81"/>
        <end position="193"/>
    </location>
</feature>
<dbReference type="EMBL" id="JXXE01000519">
    <property type="protein sequence ID" value="KIZ37878.1"/>
    <property type="molecule type" value="Genomic_DNA"/>
</dbReference>
<dbReference type="InterPro" id="IPR037066">
    <property type="entry name" value="Plug_dom_sf"/>
</dbReference>
<protein>
    <submittedName>
        <fullName evidence="4">Membrane protein</fullName>
    </submittedName>
</protein>
<accession>A0A0D7EAY6</accession>
<feature type="chain" id="PRO_5002318967" evidence="2">
    <location>
        <begin position="25"/>
        <end position="245"/>
    </location>
</feature>
<reference evidence="4 5" key="1">
    <citation type="submission" date="2014-11" db="EMBL/GenBank/DDBJ databases">
        <title>Genomics and ecophysiology of heterotrophic nitrogen fixing bacteria isolated from estuarine surface water.</title>
        <authorList>
            <person name="Bentzon-Tilia M."/>
            <person name="Severin I."/>
            <person name="Hansen L.H."/>
            <person name="Riemann L."/>
        </authorList>
    </citation>
    <scope>NUCLEOTIDE SEQUENCE [LARGE SCALE GENOMIC DNA]</scope>
    <source>
        <strain evidence="4 5">BAL398</strain>
    </source>
</reference>
<keyword evidence="1" id="KW-0812">Transmembrane</keyword>
<dbReference type="Gene3D" id="2.170.130.10">
    <property type="entry name" value="TonB-dependent receptor, plug domain"/>
    <property type="match status" value="1"/>
</dbReference>
<dbReference type="RefSeq" id="WP_044416172.1">
    <property type="nucleotide sequence ID" value="NZ_JXXE01000519.1"/>
</dbReference>
<gene>
    <name evidence="4" type="ORF">OO17_23285</name>
</gene>
<dbReference type="GO" id="GO:0015344">
    <property type="term" value="F:siderophore uptake transmembrane transporter activity"/>
    <property type="evidence" value="ECO:0007669"/>
    <property type="project" value="TreeGrafter"/>
</dbReference>
<dbReference type="InterPro" id="IPR012910">
    <property type="entry name" value="Plug_dom"/>
</dbReference>
<dbReference type="AlphaFoldDB" id="A0A0D7EAY6"/>
<dbReference type="SUPFAM" id="SSF56935">
    <property type="entry name" value="Porins"/>
    <property type="match status" value="1"/>
</dbReference>
<dbReference type="Pfam" id="PF07715">
    <property type="entry name" value="Plug"/>
    <property type="match status" value="1"/>
</dbReference>
<keyword evidence="1" id="KW-0472">Membrane</keyword>
<dbReference type="PROSITE" id="PS52016">
    <property type="entry name" value="TONB_DEPENDENT_REC_3"/>
    <property type="match status" value="1"/>
</dbReference>
<evidence type="ECO:0000313" key="4">
    <source>
        <dbReference type="EMBL" id="KIZ37878.1"/>
    </source>
</evidence>
<evidence type="ECO:0000256" key="1">
    <source>
        <dbReference type="PROSITE-ProRule" id="PRU01360"/>
    </source>
</evidence>
<evidence type="ECO:0000313" key="5">
    <source>
        <dbReference type="Proteomes" id="UP000032515"/>
    </source>
</evidence>
<dbReference type="GO" id="GO:0044718">
    <property type="term" value="P:siderophore transmembrane transport"/>
    <property type="evidence" value="ECO:0007669"/>
    <property type="project" value="TreeGrafter"/>
</dbReference>
<comment type="similarity">
    <text evidence="1">Belongs to the TonB-dependent receptor family.</text>
</comment>
<dbReference type="PANTHER" id="PTHR30069">
    <property type="entry name" value="TONB-DEPENDENT OUTER MEMBRANE RECEPTOR"/>
    <property type="match status" value="1"/>
</dbReference>
<dbReference type="Proteomes" id="UP000032515">
    <property type="component" value="Unassembled WGS sequence"/>
</dbReference>
<feature type="non-terminal residue" evidence="4">
    <location>
        <position position="245"/>
    </location>
</feature>
<evidence type="ECO:0000259" key="3">
    <source>
        <dbReference type="Pfam" id="PF07715"/>
    </source>
</evidence>
<keyword evidence="2" id="KW-0732">Signal</keyword>
<dbReference type="PATRIC" id="fig|1076.23.peg.5559"/>
<comment type="caution">
    <text evidence="4">The sequence shown here is derived from an EMBL/GenBank/DDBJ whole genome shotgun (WGS) entry which is preliminary data.</text>
</comment>